<feature type="domain" description="Ricin B lectin" evidence="2">
    <location>
        <begin position="89"/>
        <end position="173"/>
    </location>
</feature>
<dbReference type="RefSeq" id="WP_097803918.1">
    <property type="nucleotide sequence ID" value="NZ_FXYH01000004.1"/>
</dbReference>
<dbReference type="InterPro" id="IPR035992">
    <property type="entry name" value="Ricin_B-like_lectins"/>
</dbReference>
<dbReference type="EMBL" id="FXYH01000004">
    <property type="protein sequence ID" value="SMX38531.1"/>
    <property type="molecule type" value="Genomic_DNA"/>
</dbReference>
<dbReference type="Gene3D" id="2.80.10.50">
    <property type="match status" value="1"/>
</dbReference>
<keyword evidence="4" id="KW-1185">Reference proteome</keyword>
<gene>
    <name evidence="3" type="ORF">PEV8663_01395</name>
</gene>
<dbReference type="Proteomes" id="UP000220836">
    <property type="component" value="Unassembled WGS sequence"/>
</dbReference>
<evidence type="ECO:0000259" key="2">
    <source>
        <dbReference type="Pfam" id="PF00652"/>
    </source>
</evidence>
<dbReference type="PROSITE" id="PS50231">
    <property type="entry name" value="RICIN_B_LECTIN"/>
    <property type="match status" value="1"/>
</dbReference>
<dbReference type="PROSITE" id="PS51257">
    <property type="entry name" value="PROKAR_LIPOPROTEIN"/>
    <property type="match status" value="1"/>
</dbReference>
<feature type="signal peptide" evidence="1">
    <location>
        <begin position="1"/>
        <end position="21"/>
    </location>
</feature>
<proteinExistence type="predicted"/>
<dbReference type="GO" id="GO:0030246">
    <property type="term" value="F:carbohydrate binding"/>
    <property type="evidence" value="ECO:0007669"/>
    <property type="project" value="UniProtKB-KW"/>
</dbReference>
<name>A0A238K6J1_9RHOB</name>
<evidence type="ECO:0000256" key="1">
    <source>
        <dbReference type="SAM" id="SignalP"/>
    </source>
</evidence>
<keyword evidence="1" id="KW-0732">Signal</keyword>
<protein>
    <submittedName>
        <fullName evidence="3">Ricin-type beta-trefoil lectin domain protein</fullName>
    </submittedName>
</protein>
<evidence type="ECO:0000313" key="3">
    <source>
        <dbReference type="EMBL" id="SMX38531.1"/>
    </source>
</evidence>
<sequence>MKYPLIWAIVAAVACTTAAQADPVEIYLVDKLDNIQNGYCLDIGGAKGRDANPESGLQGHTCYSPLGELGVDQIFDTAKFSDGTLYMPEFDVCAEVAMLEAGTAVDLAACNTSAAQSFAFSGEGVITPSAAPDMCLTLAQDSRFGRSDQNQIKNLTLETCDQDLLAYQTWAVRGE</sequence>
<reference evidence="3 4" key="1">
    <citation type="submission" date="2017-05" db="EMBL/GenBank/DDBJ databases">
        <authorList>
            <person name="Song R."/>
            <person name="Chenine A.L."/>
            <person name="Ruprecht R.M."/>
        </authorList>
    </citation>
    <scope>NUCLEOTIDE SEQUENCE [LARGE SCALE GENOMIC DNA]</scope>
    <source>
        <strain evidence="3 4">CECT 8663</strain>
    </source>
</reference>
<dbReference type="InterPro" id="IPR000772">
    <property type="entry name" value="Ricin_B_lectin"/>
</dbReference>
<dbReference type="SUPFAM" id="SSF50370">
    <property type="entry name" value="Ricin B-like lectins"/>
    <property type="match status" value="1"/>
</dbReference>
<keyword evidence="3" id="KW-0430">Lectin</keyword>
<dbReference type="OrthoDB" id="7843947at2"/>
<accession>A0A238K6J1</accession>
<organism evidence="3 4">
    <name type="scientific">Pelagimonas varians</name>
    <dbReference type="NCBI Taxonomy" id="696760"/>
    <lineage>
        <taxon>Bacteria</taxon>
        <taxon>Pseudomonadati</taxon>
        <taxon>Pseudomonadota</taxon>
        <taxon>Alphaproteobacteria</taxon>
        <taxon>Rhodobacterales</taxon>
        <taxon>Roseobacteraceae</taxon>
        <taxon>Pelagimonas</taxon>
    </lineage>
</organism>
<feature type="chain" id="PRO_5012624560" evidence="1">
    <location>
        <begin position="22"/>
        <end position="175"/>
    </location>
</feature>
<dbReference type="Pfam" id="PF00652">
    <property type="entry name" value="Ricin_B_lectin"/>
    <property type="match status" value="1"/>
</dbReference>
<dbReference type="AlphaFoldDB" id="A0A238K6J1"/>
<evidence type="ECO:0000313" key="4">
    <source>
        <dbReference type="Proteomes" id="UP000220836"/>
    </source>
</evidence>